<dbReference type="Gene3D" id="1.20.1050.10">
    <property type="match status" value="1"/>
</dbReference>
<dbReference type="Pfam" id="PF14497">
    <property type="entry name" value="GST_C_3"/>
    <property type="match status" value="1"/>
</dbReference>
<dbReference type="GeneID" id="100375306"/>
<evidence type="ECO:0000259" key="1">
    <source>
        <dbReference type="PROSITE" id="PS50404"/>
    </source>
</evidence>
<dbReference type="InterPro" id="IPR036282">
    <property type="entry name" value="Glutathione-S-Trfase_C_sf"/>
</dbReference>
<dbReference type="CDD" id="cd03039">
    <property type="entry name" value="GST_N_Sigma_like"/>
    <property type="match status" value="1"/>
</dbReference>
<dbReference type="Gene3D" id="3.40.30.10">
    <property type="entry name" value="Glutaredoxin"/>
    <property type="match status" value="1"/>
</dbReference>
<dbReference type="PANTHER" id="PTHR11571">
    <property type="entry name" value="GLUTATHIONE S-TRANSFERASE"/>
    <property type="match status" value="1"/>
</dbReference>
<dbReference type="Proteomes" id="UP000694865">
    <property type="component" value="Unplaced"/>
</dbReference>
<name>A0ABM0GJX6_SACKO</name>
<dbReference type="CDD" id="cd03192">
    <property type="entry name" value="GST_C_Sigma_like"/>
    <property type="match status" value="1"/>
</dbReference>
<feature type="domain" description="GST N-terminal" evidence="1">
    <location>
        <begin position="2"/>
        <end position="81"/>
    </location>
</feature>
<dbReference type="SUPFAM" id="SSF47616">
    <property type="entry name" value="GST C-terminal domain-like"/>
    <property type="match status" value="1"/>
</dbReference>
<dbReference type="SUPFAM" id="SSF52833">
    <property type="entry name" value="Thioredoxin-like"/>
    <property type="match status" value="1"/>
</dbReference>
<dbReference type="InterPro" id="IPR050213">
    <property type="entry name" value="GST_superfamily"/>
</dbReference>
<evidence type="ECO:0000313" key="4">
    <source>
        <dbReference type="RefSeq" id="XP_002731491.1"/>
    </source>
</evidence>
<dbReference type="InterPro" id="IPR004046">
    <property type="entry name" value="GST_C"/>
</dbReference>
<dbReference type="Pfam" id="PF02798">
    <property type="entry name" value="GST_N"/>
    <property type="match status" value="1"/>
</dbReference>
<evidence type="ECO:0000313" key="3">
    <source>
        <dbReference type="Proteomes" id="UP000694865"/>
    </source>
</evidence>
<reference evidence="4" key="1">
    <citation type="submission" date="2025-08" db="UniProtKB">
        <authorList>
            <consortium name="RefSeq"/>
        </authorList>
    </citation>
    <scope>IDENTIFICATION</scope>
    <source>
        <tissue evidence="4">Testes</tissue>
    </source>
</reference>
<organism evidence="3 4">
    <name type="scientific">Saccoglossus kowalevskii</name>
    <name type="common">Acorn worm</name>
    <dbReference type="NCBI Taxonomy" id="10224"/>
    <lineage>
        <taxon>Eukaryota</taxon>
        <taxon>Metazoa</taxon>
        <taxon>Hemichordata</taxon>
        <taxon>Enteropneusta</taxon>
        <taxon>Harrimaniidae</taxon>
        <taxon>Saccoglossus</taxon>
    </lineage>
</organism>
<dbReference type="RefSeq" id="XP_002731491.1">
    <property type="nucleotide sequence ID" value="XM_002731445.2"/>
</dbReference>
<protein>
    <submittedName>
        <fullName evidence="4">S-crystallin SL11-like</fullName>
    </submittedName>
</protein>
<dbReference type="SFLD" id="SFLDG01205">
    <property type="entry name" value="AMPS.1"/>
    <property type="match status" value="1"/>
</dbReference>
<dbReference type="SFLD" id="SFLDG00363">
    <property type="entry name" value="AMPS_(cytGST):_Alpha-__Mu-__Pi"/>
    <property type="match status" value="1"/>
</dbReference>
<proteinExistence type="predicted"/>
<feature type="domain" description="GST C-terminal" evidence="2">
    <location>
        <begin position="83"/>
        <end position="207"/>
    </location>
</feature>
<accession>A0ABM0GJX6</accession>
<dbReference type="PANTHER" id="PTHR11571:SF150">
    <property type="entry name" value="GLUTATHIONE S-TRANSFERASE"/>
    <property type="match status" value="1"/>
</dbReference>
<dbReference type="InterPro" id="IPR010987">
    <property type="entry name" value="Glutathione-S-Trfase_C-like"/>
</dbReference>
<sequence length="207" mass="23430">MPNYKLHYFNARGRAETSRFILALAGVKYEDKRYTGEEWGKIKASGKFPFGEMPVLEVDDTVLSQSNAIARYLASVHGYNGKNDLETAKIGMIVETFVDILNSFMKAWFNKDEKTKAELLEEFKTKTLTQKLAALEKLLVANNGGNGYFVGDKVSLADITFVTFYEMFSKSVEGALDKYPKLKSLQSRVLALPKIAEWVKKRPESQF</sequence>
<gene>
    <name evidence="4" type="primary">LOC100375306</name>
</gene>
<dbReference type="PROSITE" id="PS50404">
    <property type="entry name" value="GST_NTER"/>
    <property type="match status" value="1"/>
</dbReference>
<evidence type="ECO:0000259" key="2">
    <source>
        <dbReference type="PROSITE" id="PS50405"/>
    </source>
</evidence>
<dbReference type="SFLD" id="SFLDS00019">
    <property type="entry name" value="Glutathione_Transferase_(cytos"/>
    <property type="match status" value="1"/>
</dbReference>
<dbReference type="InterPro" id="IPR040079">
    <property type="entry name" value="Glutathione_S-Trfase"/>
</dbReference>
<dbReference type="InterPro" id="IPR036249">
    <property type="entry name" value="Thioredoxin-like_sf"/>
</dbReference>
<dbReference type="PROSITE" id="PS50405">
    <property type="entry name" value="GST_CTER"/>
    <property type="match status" value="1"/>
</dbReference>
<dbReference type="InterPro" id="IPR004045">
    <property type="entry name" value="Glutathione_S-Trfase_N"/>
</dbReference>
<keyword evidence="3" id="KW-1185">Reference proteome</keyword>